<dbReference type="RefSeq" id="WP_176975451.1">
    <property type="nucleotide sequence ID" value="NZ_JABZEO010000003.1"/>
</dbReference>
<dbReference type="GO" id="GO:0005524">
    <property type="term" value="F:ATP binding"/>
    <property type="evidence" value="ECO:0007669"/>
    <property type="project" value="UniProtKB-KW"/>
</dbReference>
<evidence type="ECO:0000256" key="10">
    <source>
        <dbReference type="ARBA" id="ARBA00073635"/>
    </source>
</evidence>
<evidence type="ECO:0000256" key="3">
    <source>
        <dbReference type="ARBA" id="ARBA00022679"/>
    </source>
</evidence>
<dbReference type="Proteomes" id="UP000592294">
    <property type="component" value="Unassembled WGS sequence"/>
</dbReference>
<dbReference type="EMBL" id="JABZEO010000003">
    <property type="protein sequence ID" value="NVZ08667.1"/>
    <property type="molecule type" value="Genomic_DNA"/>
</dbReference>
<dbReference type="EC" id="2.7.7.80" evidence="9"/>
<dbReference type="InterPro" id="IPR000594">
    <property type="entry name" value="ThiF_NAD_FAD-bd"/>
</dbReference>
<keyword evidence="14" id="KW-0472">Membrane</keyword>
<evidence type="ECO:0000256" key="4">
    <source>
        <dbReference type="ARBA" id="ARBA00022741"/>
    </source>
</evidence>
<dbReference type="GO" id="GO:0061605">
    <property type="term" value="F:molybdopterin-synthase adenylyltransferase activity"/>
    <property type="evidence" value="ECO:0007669"/>
    <property type="project" value="UniProtKB-EC"/>
</dbReference>
<feature type="transmembrane region" description="Helical" evidence="14">
    <location>
        <begin position="31"/>
        <end position="57"/>
    </location>
</feature>
<keyword evidence="14" id="KW-0812">Transmembrane</keyword>
<evidence type="ECO:0000259" key="15">
    <source>
        <dbReference type="Pfam" id="PF00899"/>
    </source>
</evidence>
<comment type="pathway">
    <text evidence="1">Cofactor biosynthesis; molybdopterin biosynthesis.</text>
</comment>
<evidence type="ECO:0000256" key="2">
    <source>
        <dbReference type="ARBA" id="ARBA00009919"/>
    </source>
</evidence>
<evidence type="ECO:0000256" key="1">
    <source>
        <dbReference type="ARBA" id="ARBA00005046"/>
    </source>
</evidence>
<comment type="similarity">
    <text evidence="2">Belongs to the HesA/MoeB/ThiF family.</text>
</comment>
<sequence length="256" mass="27123">MTDDDLLRYSRQILLPQFGIEGQERLRESSVLVVGLGGLGSPVALYLAAAGVGRLLLADFDRVDLSNLQRQILHTTDRIGLTKTESARQTLRALNPGVELVTVETSLTPENLAEQVAKVDLVVECSDNFATRFAVNAACQTAHVPLVSGAAIRLEGQVTAFSGQPGGPCYRCLYPDEGSIDETCTANGVLAPLVGIIGSIQAAEAIKILTGLGAPLFGRLLLLDAARMEWREVRLRPDPACPVCAEAANTSASIAS</sequence>
<evidence type="ECO:0000256" key="11">
    <source>
        <dbReference type="ARBA" id="ARBA00075110"/>
    </source>
</evidence>
<evidence type="ECO:0000256" key="13">
    <source>
        <dbReference type="ARBA" id="ARBA00078531"/>
    </source>
</evidence>
<proteinExistence type="inferred from homology"/>
<feature type="domain" description="THIF-type NAD/FAD binding fold" evidence="15">
    <location>
        <begin position="9"/>
        <end position="243"/>
    </location>
</feature>
<keyword evidence="5" id="KW-0067">ATP-binding</keyword>
<dbReference type="SUPFAM" id="SSF69572">
    <property type="entry name" value="Activating enzymes of the ubiquitin-like proteins"/>
    <property type="match status" value="1"/>
</dbReference>
<keyword evidence="16" id="KW-0548">Nucleotidyltransferase</keyword>
<keyword evidence="4" id="KW-0547">Nucleotide-binding</keyword>
<organism evidence="16 17">
    <name type="scientific">Allochromatium humboldtianum</name>
    <dbReference type="NCBI Taxonomy" id="504901"/>
    <lineage>
        <taxon>Bacteria</taxon>
        <taxon>Pseudomonadati</taxon>
        <taxon>Pseudomonadota</taxon>
        <taxon>Gammaproteobacteria</taxon>
        <taxon>Chromatiales</taxon>
        <taxon>Chromatiaceae</taxon>
        <taxon>Allochromatium</taxon>
    </lineage>
</organism>
<comment type="catalytic activity">
    <reaction evidence="6">
        <text>[molybdopterin-synthase sulfur-carrier protein]-C-terminal Gly-Gly + ATP + H(+) = [molybdopterin-synthase sulfur-carrier protein]-C-terminal Gly-Gly-AMP + diphosphate</text>
        <dbReference type="Rhea" id="RHEA:43616"/>
        <dbReference type="Rhea" id="RHEA-COMP:12159"/>
        <dbReference type="Rhea" id="RHEA-COMP:12202"/>
        <dbReference type="ChEBI" id="CHEBI:15378"/>
        <dbReference type="ChEBI" id="CHEBI:30616"/>
        <dbReference type="ChEBI" id="CHEBI:33019"/>
        <dbReference type="ChEBI" id="CHEBI:90618"/>
        <dbReference type="ChEBI" id="CHEBI:90778"/>
        <dbReference type="EC" id="2.7.7.80"/>
    </reaction>
</comment>
<comment type="function">
    <text evidence="7">Catalyzes the adenylation by ATP of the carboxyl group of the C-terminal glycine of sulfur carrier protein MoaD.</text>
</comment>
<name>A0A850RBN2_9GAMM</name>
<comment type="subunit">
    <text evidence="8">Homodimer. Forms a stable heterotetrameric complex of 2 MoeB and 2 MoaD during adenylation of MoaD.</text>
</comment>
<dbReference type="FunFam" id="3.40.50.720:FF:000033">
    <property type="entry name" value="Adenylyltransferase and sulfurtransferase MOCS3"/>
    <property type="match status" value="1"/>
</dbReference>
<dbReference type="AlphaFoldDB" id="A0A850RBN2"/>
<accession>A0A850RBN2</accession>
<dbReference type="NCBIfam" id="NF004281">
    <property type="entry name" value="PRK05690.1"/>
    <property type="match status" value="1"/>
</dbReference>
<comment type="caution">
    <text evidence="16">The sequence shown here is derived from an EMBL/GenBank/DDBJ whole genome shotgun (WGS) entry which is preliminary data.</text>
</comment>
<gene>
    <name evidence="16" type="primary">moeB</name>
    <name evidence="16" type="ORF">HW932_05260</name>
</gene>
<dbReference type="PANTHER" id="PTHR10953">
    <property type="entry name" value="UBIQUITIN-ACTIVATING ENZYME E1"/>
    <property type="match status" value="1"/>
</dbReference>
<evidence type="ECO:0000313" key="16">
    <source>
        <dbReference type="EMBL" id="NVZ08667.1"/>
    </source>
</evidence>
<dbReference type="InterPro" id="IPR035985">
    <property type="entry name" value="Ubiquitin-activating_enz"/>
</dbReference>
<evidence type="ECO:0000256" key="14">
    <source>
        <dbReference type="SAM" id="Phobius"/>
    </source>
</evidence>
<reference evidence="16 17" key="1">
    <citation type="submission" date="2020-06" db="EMBL/GenBank/DDBJ databases">
        <title>Whole-genome sequence of Allochromatium humboldtianum DSM 21881, type strain.</title>
        <authorList>
            <person name="Kyndt J.A."/>
            <person name="Meyer T.E."/>
        </authorList>
    </citation>
    <scope>NUCLEOTIDE SEQUENCE [LARGE SCALE GENOMIC DNA]</scope>
    <source>
        <strain evidence="16 17">DSM 21881</strain>
    </source>
</reference>
<keyword evidence="3 16" id="KW-0808">Transferase</keyword>
<evidence type="ECO:0000256" key="6">
    <source>
        <dbReference type="ARBA" id="ARBA00052218"/>
    </source>
</evidence>
<evidence type="ECO:0000256" key="12">
    <source>
        <dbReference type="ARBA" id="ARBA00075328"/>
    </source>
</evidence>
<dbReference type="Gene3D" id="3.40.50.720">
    <property type="entry name" value="NAD(P)-binding Rossmann-like Domain"/>
    <property type="match status" value="1"/>
</dbReference>
<keyword evidence="17" id="KW-1185">Reference proteome</keyword>
<evidence type="ECO:0000256" key="8">
    <source>
        <dbReference type="ARBA" id="ARBA00063809"/>
    </source>
</evidence>
<dbReference type="GO" id="GO:0004792">
    <property type="term" value="F:thiosulfate-cyanide sulfurtransferase activity"/>
    <property type="evidence" value="ECO:0007669"/>
    <property type="project" value="TreeGrafter"/>
</dbReference>
<evidence type="ECO:0000256" key="5">
    <source>
        <dbReference type="ARBA" id="ARBA00022840"/>
    </source>
</evidence>
<evidence type="ECO:0000256" key="7">
    <source>
        <dbReference type="ARBA" id="ARBA00055169"/>
    </source>
</evidence>
<keyword evidence="14" id="KW-1133">Transmembrane helix</keyword>
<dbReference type="PANTHER" id="PTHR10953:SF102">
    <property type="entry name" value="ADENYLYLTRANSFERASE AND SULFURTRANSFERASE MOCS3"/>
    <property type="match status" value="1"/>
</dbReference>
<dbReference type="GO" id="GO:0005829">
    <property type="term" value="C:cytosol"/>
    <property type="evidence" value="ECO:0007669"/>
    <property type="project" value="TreeGrafter"/>
</dbReference>
<evidence type="ECO:0000256" key="9">
    <source>
        <dbReference type="ARBA" id="ARBA00066884"/>
    </source>
</evidence>
<dbReference type="CDD" id="cd00757">
    <property type="entry name" value="ThiF_MoeB_HesA_family"/>
    <property type="match status" value="1"/>
</dbReference>
<dbReference type="InterPro" id="IPR045886">
    <property type="entry name" value="ThiF/MoeB/HesA"/>
</dbReference>
<dbReference type="Pfam" id="PF00899">
    <property type="entry name" value="ThiF"/>
    <property type="match status" value="1"/>
</dbReference>
<dbReference type="GO" id="GO:0008146">
    <property type="term" value="F:sulfotransferase activity"/>
    <property type="evidence" value="ECO:0007669"/>
    <property type="project" value="TreeGrafter"/>
</dbReference>
<evidence type="ECO:0000313" key="17">
    <source>
        <dbReference type="Proteomes" id="UP000592294"/>
    </source>
</evidence>
<protein>
    <recommendedName>
        <fullName evidence="10">Molybdopterin-synthase adenylyltransferase</fullName>
        <ecNumber evidence="9">2.7.7.80</ecNumber>
    </recommendedName>
    <alternativeName>
        <fullName evidence="13">MoaD protein adenylase</fullName>
    </alternativeName>
    <alternativeName>
        <fullName evidence="11">Molybdopterin-converting factor subunit 1 adenylase</fullName>
    </alternativeName>
    <alternativeName>
        <fullName evidence="12">Sulfur carrier protein MoaD adenylyltransferase</fullName>
    </alternativeName>
</protein>
<dbReference type="GO" id="GO:0008641">
    <property type="term" value="F:ubiquitin-like modifier activating enzyme activity"/>
    <property type="evidence" value="ECO:0007669"/>
    <property type="project" value="InterPro"/>
</dbReference>